<evidence type="ECO:0000256" key="3">
    <source>
        <dbReference type="ARBA" id="ARBA00006757"/>
    </source>
</evidence>
<feature type="transmembrane region" description="Helical" evidence="7">
    <location>
        <begin position="50"/>
        <end position="69"/>
    </location>
</feature>
<dbReference type="EMBL" id="JAULSU010000005">
    <property type="protein sequence ID" value="KAK0616718.1"/>
    <property type="molecule type" value="Genomic_DNA"/>
</dbReference>
<organism evidence="8 9">
    <name type="scientific">Immersiella caudata</name>
    <dbReference type="NCBI Taxonomy" id="314043"/>
    <lineage>
        <taxon>Eukaryota</taxon>
        <taxon>Fungi</taxon>
        <taxon>Dikarya</taxon>
        <taxon>Ascomycota</taxon>
        <taxon>Pezizomycotina</taxon>
        <taxon>Sordariomycetes</taxon>
        <taxon>Sordariomycetidae</taxon>
        <taxon>Sordariales</taxon>
        <taxon>Lasiosphaeriaceae</taxon>
        <taxon>Immersiella</taxon>
    </lineage>
</organism>
<evidence type="ECO:0000256" key="2">
    <source>
        <dbReference type="ARBA" id="ARBA00005179"/>
    </source>
</evidence>
<evidence type="ECO:0000313" key="9">
    <source>
        <dbReference type="Proteomes" id="UP001175000"/>
    </source>
</evidence>
<comment type="caution">
    <text evidence="8">The sequence shown here is derived from an EMBL/GenBank/DDBJ whole genome shotgun (WGS) entry which is preliminary data.</text>
</comment>
<evidence type="ECO:0000256" key="4">
    <source>
        <dbReference type="ARBA" id="ARBA00022692"/>
    </source>
</evidence>
<feature type="transmembrane region" description="Helical" evidence="7">
    <location>
        <begin position="20"/>
        <end position="38"/>
    </location>
</feature>
<feature type="transmembrane region" description="Helical" evidence="7">
    <location>
        <begin position="75"/>
        <end position="93"/>
    </location>
</feature>
<dbReference type="InterPro" id="IPR039020">
    <property type="entry name" value="PaxB-like"/>
</dbReference>
<protein>
    <recommendedName>
        <fullName evidence="10">Terpene cyclase</fullName>
    </recommendedName>
</protein>
<accession>A0AA40BWX4</accession>
<keyword evidence="6 7" id="KW-0472">Membrane</keyword>
<dbReference type="PANTHER" id="PTHR42038:SF2">
    <property type="entry name" value="TERPENE CYCLASE AUSL"/>
    <property type="match status" value="1"/>
</dbReference>
<dbReference type="PANTHER" id="PTHR42038">
    <property type="match status" value="1"/>
</dbReference>
<feature type="transmembrane region" description="Helical" evidence="7">
    <location>
        <begin position="218"/>
        <end position="238"/>
    </location>
</feature>
<evidence type="ECO:0000256" key="5">
    <source>
        <dbReference type="ARBA" id="ARBA00022989"/>
    </source>
</evidence>
<dbReference type="Proteomes" id="UP001175000">
    <property type="component" value="Unassembled WGS sequence"/>
</dbReference>
<evidence type="ECO:0000313" key="8">
    <source>
        <dbReference type="EMBL" id="KAK0616718.1"/>
    </source>
</evidence>
<dbReference type="GO" id="GO:0016829">
    <property type="term" value="F:lyase activity"/>
    <property type="evidence" value="ECO:0007669"/>
    <property type="project" value="InterPro"/>
</dbReference>
<keyword evidence="9" id="KW-1185">Reference proteome</keyword>
<sequence length="272" mass="30509">MGSNDIPPPHVPSHVVPTCNLFLQLGGSLWTLSYLLLIRESFRSKSYGMPLFAVALNFAWEVVYALHVAEAPLERLIFGLWVILDAIMVYGMMKFAKYEWAHSPAVAKNIVWIFGGMVVVAGGGHWSFAEWWIANEIGRREGKYYMGVLGPDTTELGYWSAAVCQVYLSASSLCQLGVRGHSGGVSWGIWFTRTAGSIIGFYFVYGWDWLFWREAHEYFLSPFGLFLWVTALFCDLVYPFVLWEVQKAEVVLADGRKVAAHSAEAKGAAKKD</sequence>
<feature type="transmembrane region" description="Helical" evidence="7">
    <location>
        <begin position="190"/>
        <end position="212"/>
    </location>
</feature>
<gene>
    <name evidence="8" type="ORF">B0T14DRAFT_588937</name>
</gene>
<evidence type="ECO:0000256" key="6">
    <source>
        <dbReference type="ARBA" id="ARBA00023136"/>
    </source>
</evidence>
<reference evidence="8" key="1">
    <citation type="submission" date="2023-06" db="EMBL/GenBank/DDBJ databases">
        <title>Genome-scale phylogeny and comparative genomics of the fungal order Sordariales.</title>
        <authorList>
            <consortium name="Lawrence Berkeley National Laboratory"/>
            <person name="Hensen N."/>
            <person name="Bonometti L."/>
            <person name="Westerberg I."/>
            <person name="Brannstrom I.O."/>
            <person name="Guillou S."/>
            <person name="Cros-Aarteil S."/>
            <person name="Calhoun S."/>
            <person name="Haridas S."/>
            <person name="Kuo A."/>
            <person name="Mondo S."/>
            <person name="Pangilinan J."/>
            <person name="Riley R."/>
            <person name="Labutti K."/>
            <person name="Andreopoulos B."/>
            <person name="Lipzen A."/>
            <person name="Chen C."/>
            <person name="Yanf M."/>
            <person name="Daum C."/>
            <person name="Ng V."/>
            <person name="Clum A."/>
            <person name="Steindorff A."/>
            <person name="Ohm R."/>
            <person name="Martin F."/>
            <person name="Silar P."/>
            <person name="Natvig D."/>
            <person name="Lalanne C."/>
            <person name="Gautier V."/>
            <person name="Ament-Velasquez S.L."/>
            <person name="Kruys A."/>
            <person name="Hutchinson M.I."/>
            <person name="Powell A.J."/>
            <person name="Barry K."/>
            <person name="Miller A.N."/>
            <person name="Grigoriev I.V."/>
            <person name="Debuchy R."/>
            <person name="Gladieux P."/>
            <person name="Thoren M.H."/>
            <person name="Johannesson H."/>
        </authorList>
    </citation>
    <scope>NUCLEOTIDE SEQUENCE</scope>
    <source>
        <strain evidence="8">CBS 606.72</strain>
    </source>
</reference>
<keyword evidence="5 7" id="KW-1133">Transmembrane helix</keyword>
<evidence type="ECO:0000256" key="1">
    <source>
        <dbReference type="ARBA" id="ARBA00004141"/>
    </source>
</evidence>
<evidence type="ECO:0008006" key="10">
    <source>
        <dbReference type="Google" id="ProtNLM"/>
    </source>
</evidence>
<name>A0AA40BWX4_9PEZI</name>
<proteinExistence type="inferred from homology"/>
<comment type="similarity">
    <text evidence="3">Belongs to the paxB family.</text>
</comment>
<keyword evidence="4 7" id="KW-0812">Transmembrane</keyword>
<evidence type="ECO:0000256" key="7">
    <source>
        <dbReference type="SAM" id="Phobius"/>
    </source>
</evidence>
<dbReference type="GO" id="GO:0016020">
    <property type="term" value="C:membrane"/>
    <property type="evidence" value="ECO:0007669"/>
    <property type="project" value="UniProtKB-SubCell"/>
</dbReference>
<feature type="transmembrane region" description="Helical" evidence="7">
    <location>
        <begin position="105"/>
        <end position="126"/>
    </location>
</feature>
<comment type="subcellular location">
    <subcellularLocation>
        <location evidence="1">Membrane</location>
        <topology evidence="1">Multi-pass membrane protein</topology>
    </subcellularLocation>
</comment>
<comment type="pathway">
    <text evidence="2">Secondary metabolite biosynthesis.</text>
</comment>
<dbReference type="Pfam" id="PF25129">
    <property type="entry name" value="Pyr4-TMTC"/>
    <property type="match status" value="1"/>
</dbReference>
<dbReference type="AlphaFoldDB" id="A0AA40BWX4"/>